<protein>
    <submittedName>
        <fullName evidence="3">Uncharacterized protein</fullName>
    </submittedName>
</protein>
<feature type="region of interest" description="Disordered" evidence="1">
    <location>
        <begin position="32"/>
        <end position="73"/>
    </location>
</feature>
<accession>A0A3E0VK05</accession>
<evidence type="ECO:0000256" key="1">
    <source>
        <dbReference type="SAM" id="MobiDB-lite"/>
    </source>
</evidence>
<gene>
    <name evidence="3" type="ORF">B7R54_12705</name>
</gene>
<dbReference type="Proteomes" id="UP000256486">
    <property type="component" value="Unassembled WGS sequence"/>
</dbReference>
<feature type="chain" id="PRO_5017644476" evidence="2">
    <location>
        <begin position="34"/>
        <end position="240"/>
    </location>
</feature>
<dbReference type="OrthoDB" id="5123394at2"/>
<dbReference type="PROSITE" id="PS51257">
    <property type="entry name" value="PROKAR_LIPOPROTEIN"/>
    <property type="match status" value="1"/>
</dbReference>
<keyword evidence="4" id="KW-1185">Reference proteome</keyword>
<evidence type="ECO:0000313" key="3">
    <source>
        <dbReference type="EMBL" id="RFA09965.1"/>
    </source>
</evidence>
<dbReference type="EMBL" id="NBWZ01000001">
    <property type="protein sequence ID" value="RFA09965.1"/>
    <property type="molecule type" value="Genomic_DNA"/>
</dbReference>
<dbReference type="RefSeq" id="WP_116415365.1">
    <property type="nucleotide sequence ID" value="NZ_NBWZ01000001.1"/>
</dbReference>
<name>A0A3E0VK05_9MICO</name>
<feature type="signal peptide" evidence="2">
    <location>
        <begin position="1"/>
        <end position="33"/>
    </location>
</feature>
<organism evidence="3 4">
    <name type="scientific">Subtercola boreus</name>
    <dbReference type="NCBI Taxonomy" id="120213"/>
    <lineage>
        <taxon>Bacteria</taxon>
        <taxon>Bacillati</taxon>
        <taxon>Actinomycetota</taxon>
        <taxon>Actinomycetes</taxon>
        <taxon>Micrococcales</taxon>
        <taxon>Microbacteriaceae</taxon>
        <taxon>Subtercola</taxon>
    </lineage>
</organism>
<evidence type="ECO:0000313" key="4">
    <source>
        <dbReference type="Proteomes" id="UP000256486"/>
    </source>
</evidence>
<sequence length="240" mass="23720">MRTFPRAGLVLSGLVLPAVLLSGCAASPGPAPASAGATAAASSTTEASSTPTAGVPRGTSSPSTPTATSGAAPAAAIPTDCTDLIASSPFTDSFGAWPLNDTAVIGAPGTEYSYPAGSTVPTPAASGATVAETLSAATQLRCVWRDPRADITSMTIEIATVDPAIATGYLASLPALGYTCSPTTAGAGAGLACLLTTTDPKYSVDVGSTSFLRGDTYIHISQANVQTPGLLALLESRLWA</sequence>
<comment type="caution">
    <text evidence="3">The sequence shown here is derived from an EMBL/GenBank/DDBJ whole genome shotgun (WGS) entry which is preliminary data.</text>
</comment>
<reference evidence="3 4" key="1">
    <citation type="submission" date="2017-04" db="EMBL/GenBank/DDBJ databases">
        <title>Comparative genome analysis of Subtercola boreus.</title>
        <authorList>
            <person name="Cho Y.-J."/>
            <person name="Cho A."/>
            <person name="Kim O.-S."/>
            <person name="Lee J.-I."/>
        </authorList>
    </citation>
    <scope>NUCLEOTIDE SEQUENCE [LARGE SCALE GENOMIC DNA]</scope>
    <source>
        <strain evidence="3 4">K300</strain>
    </source>
</reference>
<evidence type="ECO:0000256" key="2">
    <source>
        <dbReference type="SAM" id="SignalP"/>
    </source>
</evidence>
<proteinExistence type="predicted"/>
<dbReference type="AlphaFoldDB" id="A0A3E0VK05"/>
<keyword evidence="2" id="KW-0732">Signal</keyword>